<keyword evidence="1" id="KW-1133">Transmembrane helix</keyword>
<evidence type="ECO:0000313" key="2">
    <source>
        <dbReference type="EMBL" id="AAK01329.1"/>
    </source>
</evidence>
<name>Q99IZ3_9BACT</name>
<proteinExistence type="predicted"/>
<protein>
    <submittedName>
        <fullName evidence="2">Uncharacterized protein</fullName>
    </submittedName>
</protein>
<dbReference type="AlphaFoldDB" id="Q99IZ3"/>
<dbReference type="EMBL" id="AF265267">
    <property type="protein sequence ID" value="AAK01329.1"/>
    <property type="molecule type" value="Genomic_DNA"/>
</dbReference>
<keyword evidence="1" id="KW-0472">Membrane</keyword>
<accession>Q99IZ3</accession>
<evidence type="ECO:0000256" key="1">
    <source>
        <dbReference type="SAM" id="Phobius"/>
    </source>
</evidence>
<feature type="transmembrane region" description="Helical" evidence="1">
    <location>
        <begin position="31"/>
        <end position="51"/>
    </location>
</feature>
<keyword evidence="1" id="KW-0812">Transmembrane</keyword>
<reference evidence="2" key="1">
    <citation type="journal article" date="2001" name="Appl. Environ. Microbiol.">
        <title>Gene cassette PCR: sequence-independent recovery of entire genes from environmental DNA.</title>
        <authorList>
            <person name="Stokes H.W."/>
            <person name="Holmes A.J."/>
            <person name="Nield B.S."/>
            <person name="Holley M.P."/>
            <person name="Nevalainen K.M."/>
            <person name="Mabbutt B.C."/>
            <person name="Gillings M.R."/>
        </authorList>
    </citation>
    <scope>NUCLEOTIDE SEQUENCE</scope>
</reference>
<sequence length="219" mass="24257">MTQARNIYVGFAVVFVAAVVSLVLLPSIDFIQSFAAIPLVGSLVLALFQVFRDLTAHERALLTLDRQNHFVLGASSHMANIAFDKHVVFAEAYVAEVQAALITLFREGPTKDALIHAGALFDLRQTHALWLTAKMDNDLEAFESTLRKIGASVVYVENAPGGKQWVSHQEQMYKLFAEVMGWKEWNGEKLSDERASALVVSGLRGVLGTEELTEIVVRW</sequence>
<feature type="transmembrane region" description="Helical" evidence="1">
    <location>
        <begin position="7"/>
        <end position="25"/>
    </location>
</feature>
<organism evidence="2">
    <name type="scientific">uncultured bacterium HB1-20</name>
    <dbReference type="NCBI Taxonomy" id="138995"/>
    <lineage>
        <taxon>Bacteria</taxon>
        <taxon>environmental samples</taxon>
    </lineage>
</organism>